<comment type="caution">
    <text evidence="2">The sequence shown here is derived from an EMBL/GenBank/DDBJ whole genome shotgun (WGS) entry which is preliminary data.</text>
</comment>
<evidence type="ECO:0000313" key="3">
    <source>
        <dbReference type="Proteomes" id="UP001589785"/>
    </source>
</evidence>
<reference evidence="2 3" key="1">
    <citation type="submission" date="2024-09" db="EMBL/GenBank/DDBJ databases">
        <authorList>
            <person name="Sun Q."/>
            <person name="Mori K."/>
        </authorList>
    </citation>
    <scope>NUCLEOTIDE SEQUENCE [LARGE SCALE GENOMIC DNA]</scope>
    <source>
        <strain evidence="2 3">CCM 7224</strain>
    </source>
</reference>
<sequence length="92" mass="10374">MEAPIDLLVYMSLVGALWIIMKGYMGAQRTARSLFYEPALASVREREAGGGAERAALPWRPLFLPQRRKIPVRERASRADEDGRPFHLYGTA</sequence>
<dbReference type="EMBL" id="JBHLVN010000013">
    <property type="protein sequence ID" value="MFC0296542.1"/>
    <property type="molecule type" value="Genomic_DNA"/>
</dbReference>
<feature type="transmembrane region" description="Helical" evidence="1">
    <location>
        <begin position="7"/>
        <end position="25"/>
    </location>
</feature>
<organism evidence="2 3">
    <name type="scientific">Geobacillus jurassicus</name>
    <dbReference type="NCBI Taxonomy" id="235932"/>
    <lineage>
        <taxon>Bacteria</taxon>
        <taxon>Bacillati</taxon>
        <taxon>Bacillota</taxon>
        <taxon>Bacilli</taxon>
        <taxon>Bacillales</taxon>
        <taxon>Anoxybacillaceae</taxon>
        <taxon>Geobacillus</taxon>
    </lineage>
</organism>
<dbReference type="RefSeq" id="WP_066228450.1">
    <property type="nucleotide sequence ID" value="NZ_JBHLVN010000013.1"/>
</dbReference>
<proteinExistence type="predicted"/>
<keyword evidence="1" id="KW-0812">Transmembrane</keyword>
<evidence type="ECO:0000256" key="1">
    <source>
        <dbReference type="SAM" id="Phobius"/>
    </source>
</evidence>
<accession>A0ABV6GPX0</accession>
<gene>
    <name evidence="2" type="ORF">ACFFHQ_03435</name>
</gene>
<keyword evidence="3" id="KW-1185">Reference proteome</keyword>
<name>A0ABV6GPX0_9BACL</name>
<keyword evidence="1" id="KW-1133">Transmembrane helix</keyword>
<protein>
    <submittedName>
        <fullName evidence="2">Uncharacterized protein</fullName>
    </submittedName>
</protein>
<dbReference type="Proteomes" id="UP001589785">
    <property type="component" value="Unassembled WGS sequence"/>
</dbReference>
<keyword evidence="1" id="KW-0472">Membrane</keyword>
<evidence type="ECO:0000313" key="2">
    <source>
        <dbReference type="EMBL" id="MFC0296542.1"/>
    </source>
</evidence>